<keyword evidence="1" id="KW-0732">Signal</keyword>
<evidence type="ECO:0000313" key="4">
    <source>
        <dbReference type="Proteomes" id="UP001212217"/>
    </source>
</evidence>
<proteinExistence type="predicted"/>
<feature type="signal peptide" evidence="1">
    <location>
        <begin position="1"/>
        <end position="23"/>
    </location>
</feature>
<evidence type="ECO:0000313" key="3">
    <source>
        <dbReference type="EMBL" id="MDB6185270.1"/>
    </source>
</evidence>
<feature type="domain" description="Peptidase C39-like" evidence="2">
    <location>
        <begin position="57"/>
        <end position="189"/>
    </location>
</feature>
<gene>
    <name evidence="3" type="ORF">PNO30_00540</name>
</gene>
<dbReference type="InterPro" id="IPR039564">
    <property type="entry name" value="Peptidase_C39-like"/>
</dbReference>
<comment type="caution">
    <text evidence="3">The sequence shown here is derived from an EMBL/GenBank/DDBJ whole genome shotgun (WGS) entry which is preliminary data.</text>
</comment>
<evidence type="ECO:0000256" key="1">
    <source>
        <dbReference type="SAM" id="SignalP"/>
    </source>
</evidence>
<protein>
    <submittedName>
        <fullName evidence="3">C39 family peptidase</fullName>
    </submittedName>
</protein>
<dbReference type="Pfam" id="PF13529">
    <property type="entry name" value="Peptidase_C39_2"/>
    <property type="match status" value="1"/>
</dbReference>
<organism evidence="3 4">
    <name type="scientific">Gemella haemolysans</name>
    <dbReference type="NCBI Taxonomy" id="1379"/>
    <lineage>
        <taxon>Bacteria</taxon>
        <taxon>Bacillati</taxon>
        <taxon>Bacillota</taxon>
        <taxon>Bacilli</taxon>
        <taxon>Bacillales</taxon>
        <taxon>Gemellaceae</taxon>
        <taxon>Gemella</taxon>
    </lineage>
</organism>
<accession>A0AAW6B548</accession>
<dbReference type="EMBL" id="JAQMFS010000010">
    <property type="protein sequence ID" value="MDB6185270.1"/>
    <property type="molecule type" value="Genomic_DNA"/>
</dbReference>
<dbReference type="Gene3D" id="3.90.70.10">
    <property type="entry name" value="Cysteine proteinases"/>
    <property type="match status" value="1"/>
</dbReference>
<reference evidence="3" key="1">
    <citation type="submission" date="2023-08" db="EMBL/GenBank/DDBJ databases">
        <title>Dental plaque isolates bound by oral lectin ZG16B.</title>
        <authorList>
            <person name="Ghosh S."/>
        </authorList>
    </citation>
    <scope>NUCLEOTIDE SEQUENCE</scope>
    <source>
        <strain evidence="3">DP3_5B</strain>
    </source>
</reference>
<feature type="chain" id="PRO_5043846083" evidence="1">
    <location>
        <begin position="24"/>
        <end position="226"/>
    </location>
</feature>
<dbReference type="AlphaFoldDB" id="A0AAW6B548"/>
<dbReference type="RefSeq" id="WP_271964921.1">
    <property type="nucleotide sequence ID" value="NZ_JAQMFS010000010.1"/>
</dbReference>
<sequence length="226" mass="24789">MKKRISMILVGSLLLASFNDVKADLLKEQSDKVESFTSEDSIMNNATGKESVKPVKFPQYYQADARWGSKRYGISNMKISGCVPTSLSMVLSVLKEEVTPVQVADYIYNTSTEMNTMFVGTSSDGAAAAIEHWGCNYRVINSKDDLKVALKSGNIVFGSVGHGLFVKGNGTHAIILSGYQNGKVHAIDPDNQEKTNKWYSIDEIWSQRSMAPEDNSVGGPFMVISK</sequence>
<evidence type="ECO:0000259" key="2">
    <source>
        <dbReference type="Pfam" id="PF13529"/>
    </source>
</evidence>
<name>A0AAW6B548_9BACL</name>
<dbReference type="Proteomes" id="UP001212217">
    <property type="component" value="Unassembled WGS sequence"/>
</dbReference>